<evidence type="ECO:0000256" key="2">
    <source>
        <dbReference type="ARBA" id="ARBA00009773"/>
    </source>
</evidence>
<protein>
    <submittedName>
        <fullName evidence="7">Predicted PurR-regulated permease PerM</fullName>
    </submittedName>
</protein>
<dbReference type="NCBIfam" id="NF008930">
    <property type="entry name" value="PRK12287.1"/>
    <property type="match status" value="1"/>
</dbReference>
<dbReference type="Proteomes" id="UP000199308">
    <property type="component" value="Unassembled WGS sequence"/>
</dbReference>
<feature type="transmembrane region" description="Helical" evidence="6">
    <location>
        <begin position="137"/>
        <end position="160"/>
    </location>
</feature>
<keyword evidence="8" id="KW-1185">Reference proteome</keyword>
<name>A0A1I0DKK7_THASX</name>
<keyword evidence="3 6" id="KW-0812">Transmembrane</keyword>
<sequence length="347" mass="37325">MSNINLGMLKGVLILASIFVIFAGIQAASNMLVPLLLSIFIAIICQPLVNLAARYKMPKFIAITAVVAIFVAIALSLAALVGRSLTELSKQLPVYRSQLNEQFSWVINKLAEYDIQFTSLLSEYVDPAAALGLATDMLSGLGGVMANLFLIILTVVFILFEADSFPKKLHIALDDPSMREKQIDKFLHSVNNYLAIKTLVSIATGLLVTVMLWAFGLDFYLLWGVLAFLLNYIPNIGSIIAAVPAMSLAVLQLGPGAAGAIGLGYLGINTIMGNIVEPKFLGKGLGLSTLVVFLSLVFWGWMLGSVGMLLSVPLTMVIKIGLENSEDGRWLAVLLSGEDIEEESSAN</sequence>
<dbReference type="PANTHER" id="PTHR21716">
    <property type="entry name" value="TRANSMEMBRANE PROTEIN"/>
    <property type="match status" value="1"/>
</dbReference>
<comment type="subcellular location">
    <subcellularLocation>
        <location evidence="1">Membrane</location>
        <topology evidence="1">Multi-pass membrane protein</topology>
    </subcellularLocation>
</comment>
<dbReference type="GO" id="GO:0055085">
    <property type="term" value="P:transmembrane transport"/>
    <property type="evidence" value="ECO:0007669"/>
    <property type="project" value="TreeGrafter"/>
</dbReference>
<keyword evidence="5 6" id="KW-0472">Membrane</keyword>
<feature type="transmembrane region" description="Helical" evidence="6">
    <location>
        <begin position="250"/>
        <end position="268"/>
    </location>
</feature>
<dbReference type="Pfam" id="PF01594">
    <property type="entry name" value="AI-2E_transport"/>
    <property type="match status" value="1"/>
</dbReference>
<feature type="transmembrane region" description="Helical" evidence="6">
    <location>
        <begin position="194"/>
        <end position="215"/>
    </location>
</feature>
<evidence type="ECO:0000256" key="5">
    <source>
        <dbReference type="ARBA" id="ARBA00023136"/>
    </source>
</evidence>
<evidence type="ECO:0000256" key="6">
    <source>
        <dbReference type="SAM" id="Phobius"/>
    </source>
</evidence>
<feature type="transmembrane region" description="Helical" evidence="6">
    <location>
        <begin position="35"/>
        <end position="53"/>
    </location>
</feature>
<dbReference type="PANTHER" id="PTHR21716:SF64">
    <property type="entry name" value="AI-2 TRANSPORT PROTEIN TQSA"/>
    <property type="match status" value="1"/>
</dbReference>
<dbReference type="STRING" id="349064.SAMN05660429_01546"/>
<evidence type="ECO:0000313" key="7">
    <source>
        <dbReference type="EMBL" id="SET32618.1"/>
    </source>
</evidence>
<organism evidence="7 8">
    <name type="scientific">Thalassotalea agarivorans</name>
    <name type="common">Thalassomonas agarivorans</name>
    <dbReference type="NCBI Taxonomy" id="349064"/>
    <lineage>
        <taxon>Bacteria</taxon>
        <taxon>Pseudomonadati</taxon>
        <taxon>Pseudomonadota</taxon>
        <taxon>Gammaproteobacteria</taxon>
        <taxon>Alteromonadales</taxon>
        <taxon>Colwelliaceae</taxon>
        <taxon>Thalassotalea</taxon>
    </lineage>
</organism>
<feature type="transmembrane region" description="Helical" evidence="6">
    <location>
        <begin position="288"/>
        <end position="310"/>
    </location>
</feature>
<evidence type="ECO:0000256" key="4">
    <source>
        <dbReference type="ARBA" id="ARBA00022989"/>
    </source>
</evidence>
<accession>A0A1I0DKK7</accession>
<feature type="transmembrane region" description="Helical" evidence="6">
    <location>
        <begin position="221"/>
        <end position="243"/>
    </location>
</feature>
<proteinExistence type="inferred from homology"/>
<dbReference type="EMBL" id="FOHK01000006">
    <property type="protein sequence ID" value="SET32618.1"/>
    <property type="molecule type" value="Genomic_DNA"/>
</dbReference>
<keyword evidence="4 6" id="KW-1133">Transmembrane helix</keyword>
<reference evidence="7 8" key="1">
    <citation type="submission" date="2016-10" db="EMBL/GenBank/DDBJ databases">
        <authorList>
            <person name="de Groot N.N."/>
        </authorList>
    </citation>
    <scope>NUCLEOTIDE SEQUENCE [LARGE SCALE GENOMIC DNA]</scope>
    <source>
        <strain evidence="7 8">DSM 19706</strain>
    </source>
</reference>
<comment type="similarity">
    <text evidence="2">Belongs to the autoinducer-2 exporter (AI-2E) (TC 2.A.86) family.</text>
</comment>
<dbReference type="AlphaFoldDB" id="A0A1I0DKK7"/>
<evidence type="ECO:0000256" key="3">
    <source>
        <dbReference type="ARBA" id="ARBA00022692"/>
    </source>
</evidence>
<gene>
    <name evidence="7" type="ORF">SAMN05660429_01546</name>
</gene>
<evidence type="ECO:0000313" key="8">
    <source>
        <dbReference type="Proteomes" id="UP000199308"/>
    </source>
</evidence>
<dbReference type="GO" id="GO:0016020">
    <property type="term" value="C:membrane"/>
    <property type="evidence" value="ECO:0007669"/>
    <property type="project" value="UniProtKB-SubCell"/>
</dbReference>
<feature type="transmembrane region" description="Helical" evidence="6">
    <location>
        <begin position="12"/>
        <end position="29"/>
    </location>
</feature>
<dbReference type="InterPro" id="IPR002549">
    <property type="entry name" value="AI-2E-like"/>
</dbReference>
<evidence type="ECO:0000256" key="1">
    <source>
        <dbReference type="ARBA" id="ARBA00004141"/>
    </source>
</evidence>
<feature type="transmembrane region" description="Helical" evidence="6">
    <location>
        <begin position="60"/>
        <end position="81"/>
    </location>
</feature>